<dbReference type="InterPro" id="IPR038477">
    <property type="entry name" value="ASST_N_sf"/>
</dbReference>
<reference evidence="1" key="2">
    <citation type="journal article" date="2021" name="Sci. Rep.">
        <title>The distribution of antibiotic resistance genes in chicken gut microbiota commensals.</title>
        <authorList>
            <person name="Juricova H."/>
            <person name="Matiasovicova J."/>
            <person name="Kubasova T."/>
            <person name="Cejkova D."/>
            <person name="Rychlik I."/>
        </authorList>
    </citation>
    <scope>NUCLEOTIDE SEQUENCE</scope>
    <source>
        <strain evidence="1">An836</strain>
    </source>
</reference>
<proteinExistence type="predicted"/>
<dbReference type="Pfam" id="PF05935">
    <property type="entry name" value="Arylsulfotrans"/>
    <property type="match status" value="1"/>
</dbReference>
<reference evidence="1" key="1">
    <citation type="submission" date="2020-08" db="EMBL/GenBank/DDBJ databases">
        <authorList>
            <person name="Cejkova D."/>
            <person name="Kubasova T."/>
            <person name="Jahodarova E."/>
            <person name="Rychlik I."/>
        </authorList>
    </citation>
    <scope>NUCLEOTIDE SEQUENCE</scope>
    <source>
        <strain evidence="1">An836</strain>
    </source>
</reference>
<name>A0A938WYT9_9BIFI</name>
<accession>A0A938WYT9</accession>
<dbReference type="AlphaFoldDB" id="A0A938WYT9"/>
<evidence type="ECO:0000313" key="1">
    <source>
        <dbReference type="EMBL" id="MBM6699147.1"/>
    </source>
</evidence>
<organism evidence="1 2">
    <name type="scientific">Bifidobacterium pullorum subsp. saeculare</name>
    <dbReference type="NCBI Taxonomy" id="78257"/>
    <lineage>
        <taxon>Bacteria</taxon>
        <taxon>Bacillati</taxon>
        <taxon>Actinomycetota</taxon>
        <taxon>Actinomycetes</taxon>
        <taxon>Bifidobacteriales</taxon>
        <taxon>Bifidobacteriaceae</taxon>
        <taxon>Bifidobacterium</taxon>
    </lineage>
</organism>
<dbReference type="Proteomes" id="UP000718821">
    <property type="component" value="Unassembled WGS sequence"/>
</dbReference>
<dbReference type="PANTHER" id="PTHR35340">
    <property type="entry name" value="PQQ ENZYME REPEAT PROTEIN-RELATED"/>
    <property type="match status" value="1"/>
</dbReference>
<dbReference type="InterPro" id="IPR010262">
    <property type="entry name" value="Arylsulfotransferase_bact"/>
</dbReference>
<dbReference type="Gene3D" id="2.60.40.3100">
    <property type="entry name" value="Arylsulphate sulphotransferase monomer, N-terminal domain"/>
    <property type="match status" value="1"/>
</dbReference>
<keyword evidence="2" id="KW-1185">Reference proteome</keyword>
<comment type="caution">
    <text evidence="1">The sequence shown here is derived from an EMBL/GenBank/DDBJ whole genome shotgun (WGS) entry which is preliminary data.</text>
</comment>
<protein>
    <submittedName>
        <fullName evidence="1">Aryl-sulfate sulfotransferase</fullName>
    </submittedName>
</protein>
<evidence type="ECO:0000313" key="2">
    <source>
        <dbReference type="Proteomes" id="UP000718821"/>
    </source>
</evidence>
<dbReference type="EMBL" id="JACLYU010000002">
    <property type="protein sequence ID" value="MBM6699147.1"/>
    <property type="molecule type" value="Genomic_DNA"/>
</dbReference>
<dbReference type="GO" id="GO:0004062">
    <property type="term" value="F:aryl sulfotransferase activity"/>
    <property type="evidence" value="ECO:0007669"/>
    <property type="project" value="InterPro"/>
</dbReference>
<gene>
    <name evidence="1" type="ORF">H7U32_02145</name>
</gene>
<dbReference type="PANTHER" id="PTHR35340:SF5">
    <property type="entry name" value="ASST-DOMAIN-CONTAINING PROTEIN"/>
    <property type="match status" value="1"/>
</dbReference>
<dbReference type="InterPro" id="IPR053143">
    <property type="entry name" value="Arylsulfate_ST"/>
</dbReference>
<sequence>MRRMSTSAPLHKRAILWGTAILTVLVVAGLCLTSESDVTASVRQRRVERLNAAVENVYTEGYQRMADEQLAELRGEGGQGLDAMVLAENPYGTNTTSLYVYFTTDAPAKVTYTVSAEGYPDFTRTAQEGGAGGVAGTMAASADLDGSDAYQSVHEFLVLGLIPRVSNTITFTLEDTDGNTTERTITRQGPKLLGDEEVRLEATVAPAAGADLGDGLYAVLGNDSDDQDFMYLYDTAGVLRGEIPLLYYRAHRLLFDGDGLMWFSASTKHLVGMNRLGKLVKIIDLGDRFILHHDYALDADGSIVSLATELGRDDHAVQDQVIKVDTRTGKVSRLLDAGELFADYKASTTHAGIDESDPTATGRWDWIHFNTIQLTDDGGAILSARETSTIIKIDDLETDPTVAWMAGERSVWDGFPAIQDLFLDKDGDFPDTGGQHSVTVETDPSLGDGRYYLTMFDNNFGYASTRPDFDWTVIDGISTAQSSKDPHSHSQFRRCLIDERAGTYAEVDAFDVPYSPYVSSEQVLDNGAILVDSGMQGLIGTYSPDGELLAQYRMEPDISYLYRVYQYGFHGFYFQ</sequence>